<keyword evidence="9" id="KW-1185">Reference proteome</keyword>
<dbReference type="Gene3D" id="3.10.28.10">
    <property type="entry name" value="Homing endonucleases"/>
    <property type="match status" value="1"/>
</dbReference>
<dbReference type="PANTHER" id="PTHR37307">
    <property type="entry name" value="CELL DIVISION PROTEIN WHIA-RELATED"/>
    <property type="match status" value="1"/>
</dbReference>
<name>A0ABR9ZY67_9FIRM</name>
<dbReference type="Proteomes" id="UP000614200">
    <property type="component" value="Unassembled WGS sequence"/>
</dbReference>
<dbReference type="Pfam" id="PF02650">
    <property type="entry name" value="HTH_WhiA"/>
    <property type="match status" value="1"/>
</dbReference>
<feature type="domain" description="Sporulation transcription regulator WhiA N-terminal" evidence="6">
    <location>
        <begin position="19"/>
        <end position="104"/>
    </location>
</feature>
<evidence type="ECO:0000259" key="6">
    <source>
        <dbReference type="Pfam" id="PF10298"/>
    </source>
</evidence>
<keyword evidence="2 4" id="KW-0238">DNA-binding</keyword>
<organism evidence="8 9">
    <name type="scientific">Fusibacter ferrireducens</name>
    <dbReference type="NCBI Taxonomy" id="2785058"/>
    <lineage>
        <taxon>Bacteria</taxon>
        <taxon>Bacillati</taxon>
        <taxon>Bacillota</taxon>
        <taxon>Clostridia</taxon>
        <taxon>Eubacteriales</taxon>
        <taxon>Eubacteriales Family XII. Incertae Sedis</taxon>
        <taxon>Fusibacter</taxon>
    </lineage>
</organism>
<dbReference type="EMBL" id="JADKNH010000015">
    <property type="protein sequence ID" value="MBF4695405.1"/>
    <property type="molecule type" value="Genomic_DNA"/>
</dbReference>
<keyword evidence="1 4" id="KW-0132">Cell division</keyword>
<dbReference type="InterPro" id="IPR023054">
    <property type="entry name" value="Sporulation_regulator_WhiA_C"/>
</dbReference>
<accession>A0ABR9ZY67</accession>
<dbReference type="Pfam" id="PF14527">
    <property type="entry name" value="LAGLIDADG_WhiA"/>
    <property type="match status" value="1"/>
</dbReference>
<dbReference type="HAMAP" id="MF_01420">
    <property type="entry name" value="HTH_type_WhiA"/>
    <property type="match status" value="1"/>
</dbReference>
<dbReference type="GO" id="GO:0003677">
    <property type="term" value="F:DNA binding"/>
    <property type="evidence" value="ECO:0007669"/>
    <property type="project" value="UniProtKB-KW"/>
</dbReference>
<dbReference type="SUPFAM" id="SSF55608">
    <property type="entry name" value="Homing endonucleases"/>
    <property type="match status" value="1"/>
</dbReference>
<dbReference type="NCBIfam" id="TIGR00647">
    <property type="entry name" value="DNA_bind_WhiA"/>
    <property type="match status" value="1"/>
</dbReference>
<feature type="domain" description="Sporulation regulator WhiA C-terminal" evidence="5">
    <location>
        <begin position="224"/>
        <end position="307"/>
    </location>
</feature>
<sequence length="317" mass="36051">MSFSSKSKNELARIRTEGKCCNRAELSGIIRVSGALELGGFQKMNLRITTENPAVARLIFILLKKTYQIHTEVIMKENKILNKHHLYEIFIEKANDILLDLEILNLSEGSMVINDDMPNALLKKSCCKKAYLRGIYLGGGSLSAPEKSYHLELITHNDFYANRLVTFINTHFDLTAKVTPRKKNYIVYVKESEKIVDFLNIIGAHHTLLEYENVRIIKQMRNNVNRVVNCETANMNKTVEAAYEQMSQIHYLEATVGIESLPEKLQEVAYLRMDNPEASLKELSELMNPPVGKSGVNHRLKKIMKIATDLQLKGGKI</sequence>
<feature type="domain" description="WhiA LAGLIDADG-like" evidence="7">
    <location>
        <begin position="129"/>
        <end position="221"/>
    </location>
</feature>
<evidence type="ECO:0000256" key="2">
    <source>
        <dbReference type="ARBA" id="ARBA00023125"/>
    </source>
</evidence>
<dbReference type="InterPro" id="IPR039518">
    <property type="entry name" value="WhiA_LAGLIDADG_dom"/>
</dbReference>
<evidence type="ECO:0000256" key="3">
    <source>
        <dbReference type="ARBA" id="ARBA00023306"/>
    </source>
</evidence>
<protein>
    <recommendedName>
        <fullName evidence="4">Probable cell division protein WhiA</fullName>
    </recommendedName>
</protein>
<comment type="caution">
    <text evidence="8">The sequence shown here is derived from an EMBL/GenBank/DDBJ whole genome shotgun (WGS) entry which is preliminary data.</text>
</comment>
<dbReference type="InterPro" id="IPR003802">
    <property type="entry name" value="Sporulation_regulator_WhiA"/>
</dbReference>
<dbReference type="PANTHER" id="PTHR37307:SF1">
    <property type="entry name" value="CELL DIVISION PROTEIN WHIA-RELATED"/>
    <property type="match status" value="1"/>
</dbReference>
<gene>
    <name evidence="4 8" type="primary">whiA</name>
    <name evidence="8" type="ORF">ISU02_20105</name>
</gene>
<proteinExistence type="inferred from homology"/>
<evidence type="ECO:0000259" key="7">
    <source>
        <dbReference type="Pfam" id="PF14527"/>
    </source>
</evidence>
<evidence type="ECO:0000313" key="8">
    <source>
        <dbReference type="EMBL" id="MBF4695405.1"/>
    </source>
</evidence>
<keyword evidence="3 4" id="KW-0131">Cell cycle</keyword>
<dbReference type="RefSeq" id="WP_194703639.1">
    <property type="nucleotide sequence ID" value="NZ_JADKNH010000015.1"/>
</dbReference>
<dbReference type="InterPro" id="IPR027434">
    <property type="entry name" value="Homing_endonucl"/>
</dbReference>
<reference evidence="8 9" key="1">
    <citation type="submission" date="2020-11" db="EMBL/GenBank/DDBJ databases">
        <title>Fusibacter basophilias sp. nov.</title>
        <authorList>
            <person name="Qiu D."/>
        </authorList>
    </citation>
    <scope>NUCLEOTIDE SEQUENCE [LARGE SCALE GENOMIC DNA]</scope>
    <source>
        <strain evidence="8 9">Q10-2</strain>
    </source>
</reference>
<comment type="function">
    <text evidence="4">Involved in cell division and chromosome segregation.</text>
</comment>
<dbReference type="InterPro" id="IPR018478">
    <property type="entry name" value="Sporu_reg_WhiA_N_dom"/>
</dbReference>
<evidence type="ECO:0000259" key="5">
    <source>
        <dbReference type="Pfam" id="PF02650"/>
    </source>
</evidence>
<evidence type="ECO:0000256" key="4">
    <source>
        <dbReference type="HAMAP-Rule" id="MF_01420"/>
    </source>
</evidence>
<evidence type="ECO:0000256" key="1">
    <source>
        <dbReference type="ARBA" id="ARBA00022618"/>
    </source>
</evidence>
<comment type="similarity">
    <text evidence="4">Belongs to the WhiA family.</text>
</comment>
<evidence type="ECO:0000313" key="9">
    <source>
        <dbReference type="Proteomes" id="UP000614200"/>
    </source>
</evidence>
<dbReference type="Pfam" id="PF10298">
    <property type="entry name" value="WhiA_N"/>
    <property type="match status" value="1"/>
</dbReference>